<dbReference type="InterPro" id="IPR025491">
    <property type="entry name" value="DUF4382"/>
</dbReference>
<name>A0ABX8LQH7_9BACT</name>
<sequence>MRNTTIAFRSVIIAIGAIAAIMIYLGGCGGGGGVSASTGTLKLAITDKASDDFKNVVVCVKEIRVVPAGHETASDDDPALPVLARFTPKEGTFDIMALQFIQTPLGEVVLPAGTYSQIRLVLYPNPKGNQAPVNYLTLNSDTGTKIPLTTPSGQQSGLKVRGPIEVKAGVINAFMIDFDPNTAVVKTGNGNNNGNNNEYILKPTGIRLIHMADILTQFGSIIGNVSNALQNWSSATVSIKRRGAINDTTPIASGQIFATYTSGKWQAPFSAFVPPSDPNDLTSGYKAFINANGFVLYSSATVPVVQGQARDLGQIVLVPQQ</sequence>
<keyword evidence="1" id="KW-1133">Transmembrane helix</keyword>
<evidence type="ECO:0000313" key="3">
    <source>
        <dbReference type="EMBL" id="QXE92544.1"/>
    </source>
</evidence>
<evidence type="ECO:0000259" key="2">
    <source>
        <dbReference type="Pfam" id="PF14321"/>
    </source>
</evidence>
<keyword evidence="4" id="KW-1185">Reference proteome</keyword>
<accession>A0ABX8LQH7</accession>
<gene>
    <name evidence="3" type="ORF">KP001_08515</name>
</gene>
<dbReference type="Proteomes" id="UP000683559">
    <property type="component" value="Chromosome"/>
</dbReference>
<organism evidence="3 4">
    <name type="scientific">Geomonas subterranea</name>
    <dbReference type="NCBI Taxonomy" id="2847989"/>
    <lineage>
        <taxon>Bacteria</taxon>
        <taxon>Pseudomonadati</taxon>
        <taxon>Thermodesulfobacteriota</taxon>
        <taxon>Desulfuromonadia</taxon>
        <taxon>Geobacterales</taxon>
        <taxon>Geobacteraceae</taxon>
        <taxon>Geomonas</taxon>
    </lineage>
</organism>
<reference evidence="3 4" key="1">
    <citation type="submission" date="2021-06" db="EMBL/GenBank/DDBJ databases">
        <title>Gemonas diversity in paddy soil.</title>
        <authorList>
            <person name="Liu G."/>
        </authorList>
    </citation>
    <scope>NUCLEOTIDE SEQUENCE [LARGE SCALE GENOMIC DNA]</scope>
    <source>
        <strain evidence="3 4">RG2</strain>
    </source>
</reference>
<keyword evidence="1" id="KW-0472">Membrane</keyword>
<dbReference type="RefSeq" id="WP_217289093.1">
    <property type="nucleotide sequence ID" value="NZ_CP077683.1"/>
</dbReference>
<dbReference type="Pfam" id="PF14321">
    <property type="entry name" value="DUF4382"/>
    <property type="match status" value="1"/>
</dbReference>
<keyword evidence="1" id="KW-0812">Transmembrane</keyword>
<feature type="domain" description="DUF4382" evidence="2">
    <location>
        <begin position="38"/>
        <end position="203"/>
    </location>
</feature>
<evidence type="ECO:0000313" key="4">
    <source>
        <dbReference type="Proteomes" id="UP000683559"/>
    </source>
</evidence>
<protein>
    <submittedName>
        <fullName evidence="3">DUF4382 domain-containing protein</fullName>
    </submittedName>
</protein>
<feature type="transmembrane region" description="Helical" evidence="1">
    <location>
        <begin position="7"/>
        <end position="27"/>
    </location>
</feature>
<dbReference type="EMBL" id="CP077683">
    <property type="protein sequence ID" value="QXE92544.1"/>
    <property type="molecule type" value="Genomic_DNA"/>
</dbReference>
<proteinExistence type="predicted"/>
<evidence type="ECO:0000256" key="1">
    <source>
        <dbReference type="SAM" id="Phobius"/>
    </source>
</evidence>